<accession>A0A3B4AU06</accession>
<protein>
    <recommendedName>
        <fullName evidence="2">RRM domain-containing protein</fullName>
    </recommendedName>
</protein>
<dbReference type="InterPro" id="IPR040224">
    <property type="entry name" value="RDM1"/>
</dbReference>
<feature type="domain" description="RRM" evidence="2">
    <location>
        <begin position="19"/>
        <end position="107"/>
    </location>
</feature>
<reference evidence="3" key="2">
    <citation type="submission" date="2025-09" db="UniProtKB">
        <authorList>
            <consortium name="Ensembl"/>
        </authorList>
    </citation>
    <scope>IDENTIFICATION</scope>
</reference>
<keyword evidence="4" id="KW-1185">Reference proteome</keyword>
<organism evidence="3 4">
    <name type="scientific">Periophthalmus magnuspinnatus</name>
    <dbReference type="NCBI Taxonomy" id="409849"/>
    <lineage>
        <taxon>Eukaryota</taxon>
        <taxon>Metazoa</taxon>
        <taxon>Chordata</taxon>
        <taxon>Craniata</taxon>
        <taxon>Vertebrata</taxon>
        <taxon>Euteleostomi</taxon>
        <taxon>Actinopterygii</taxon>
        <taxon>Neopterygii</taxon>
        <taxon>Teleostei</taxon>
        <taxon>Neoteleostei</taxon>
        <taxon>Acanthomorphata</taxon>
        <taxon>Gobiaria</taxon>
        <taxon>Gobiiformes</taxon>
        <taxon>Gobioidei</taxon>
        <taxon>Gobiidae</taxon>
        <taxon>Oxudercinae</taxon>
        <taxon>Periophthalmus</taxon>
    </lineage>
</organism>
<dbReference type="PROSITE" id="PS50102">
    <property type="entry name" value="RRM"/>
    <property type="match status" value="1"/>
</dbReference>
<dbReference type="InterPro" id="IPR057652">
    <property type="entry name" value="DSRM_RDM1"/>
</dbReference>
<dbReference type="Ensembl" id="ENSPMGT00000021399.1">
    <property type="protein sequence ID" value="ENSPMGP00000020079.1"/>
    <property type="gene ID" value="ENSPMGG00000016255.1"/>
</dbReference>
<evidence type="ECO:0000259" key="2">
    <source>
        <dbReference type="PROSITE" id="PS50102"/>
    </source>
</evidence>
<evidence type="ECO:0000313" key="3">
    <source>
        <dbReference type="Ensembl" id="ENSPMGP00000020079.1"/>
    </source>
</evidence>
<dbReference type="GO" id="GO:0005730">
    <property type="term" value="C:nucleolus"/>
    <property type="evidence" value="ECO:0007669"/>
    <property type="project" value="TreeGrafter"/>
</dbReference>
<dbReference type="InterPro" id="IPR000504">
    <property type="entry name" value="RRM_dom"/>
</dbReference>
<dbReference type="InterPro" id="IPR012677">
    <property type="entry name" value="Nucleotide-bd_a/b_plait_sf"/>
</dbReference>
<dbReference type="Gene3D" id="3.30.70.330">
    <property type="match status" value="1"/>
</dbReference>
<dbReference type="InterPro" id="IPR035979">
    <property type="entry name" value="RBD_domain_sf"/>
</dbReference>
<dbReference type="AlphaFoldDB" id="A0A3B4AU06"/>
<reference evidence="3" key="1">
    <citation type="submission" date="2025-08" db="UniProtKB">
        <authorList>
            <consortium name="Ensembl"/>
        </authorList>
    </citation>
    <scope>IDENTIFICATION</scope>
</reference>
<keyword evidence="1" id="KW-0694">RNA-binding</keyword>
<dbReference type="Pfam" id="PF25517">
    <property type="entry name" value="DSRM_RDM1"/>
    <property type="match status" value="1"/>
</dbReference>
<dbReference type="PANTHER" id="PTHR31164:SF1">
    <property type="entry name" value="RAD52 MOTIF-CONTAINING PROTEIN 1"/>
    <property type="match status" value="1"/>
</dbReference>
<dbReference type="PANTHER" id="PTHR31164">
    <property type="entry name" value="RAD52 MOTIF-CONTAINING PROTEIN 1"/>
    <property type="match status" value="1"/>
</dbReference>
<dbReference type="SUPFAM" id="SSF54928">
    <property type="entry name" value="RNA-binding domain, RBD"/>
    <property type="match status" value="1"/>
</dbReference>
<dbReference type="Proteomes" id="UP000261520">
    <property type="component" value="Unplaced"/>
</dbReference>
<dbReference type="SUPFAM" id="SSF54768">
    <property type="entry name" value="dsRNA-binding domain-like"/>
    <property type="match status" value="1"/>
</dbReference>
<sequence>MEQMEAEVVEFVVPVENSKTLFVWNLEASQPEHVLLASLSSLFSSFGPLYLLKLSPTSPGFLSALVKFFSSGHAARAQRETDGKALLQMPSHSLLQDRPLKVRLSSKKMPHFLSHSTPLSHAHCLNLANHLLGFNGWTSHIITLPCSKQEVLMGALRFSSSLSSHLILSPALIPLIADPVEMLRCRGRLQRAVREKALVQAFSNVLLVLIGLCSSELSSYPRFKRPILHKLKCDTPALKGLYNTNGPYYSNGPYYTNILHKRAIIHLIVKPYVFRVRSNHIFGPLGHFFF</sequence>
<evidence type="ECO:0000256" key="1">
    <source>
        <dbReference type="PROSITE-ProRule" id="PRU00176"/>
    </source>
</evidence>
<proteinExistence type="predicted"/>
<dbReference type="GO" id="GO:0003723">
    <property type="term" value="F:RNA binding"/>
    <property type="evidence" value="ECO:0007669"/>
    <property type="project" value="UniProtKB-UniRule"/>
</dbReference>
<evidence type="ECO:0000313" key="4">
    <source>
        <dbReference type="Proteomes" id="UP000261520"/>
    </source>
</evidence>
<dbReference type="STRING" id="409849.ENSPMGP00000020079"/>
<name>A0A3B4AU06_9GOBI</name>